<protein>
    <submittedName>
        <fullName evidence="2">Uncharacterized protein</fullName>
    </submittedName>
</protein>
<sequence length="97" mass="10271">MPLRSALSSRAPSTHLIPAGFNRCTCIRRKTSTRVKRAGHFLRRGIQSSRPPGLPAGGRASQASALPSARSPSQKDGQHPSASPPRWHIGMGAPVAL</sequence>
<feature type="compositionally biased region" description="Polar residues" evidence="1">
    <location>
        <begin position="61"/>
        <end position="75"/>
    </location>
</feature>
<evidence type="ECO:0000256" key="1">
    <source>
        <dbReference type="SAM" id="MobiDB-lite"/>
    </source>
</evidence>
<accession>A0A8S5SZH9</accession>
<organism evidence="2">
    <name type="scientific">Siphoviridae sp. ctPyh10</name>
    <dbReference type="NCBI Taxonomy" id="2827865"/>
    <lineage>
        <taxon>Viruses</taxon>
        <taxon>Duplodnaviria</taxon>
        <taxon>Heunggongvirae</taxon>
        <taxon>Uroviricota</taxon>
        <taxon>Caudoviricetes</taxon>
    </lineage>
</organism>
<reference evidence="2" key="1">
    <citation type="journal article" date="2021" name="Proc. Natl. Acad. Sci. U.S.A.">
        <title>A Catalog of Tens of Thousands of Viruses from Human Metagenomes Reveals Hidden Associations with Chronic Diseases.</title>
        <authorList>
            <person name="Tisza M.J."/>
            <person name="Buck C.B."/>
        </authorList>
    </citation>
    <scope>NUCLEOTIDE SEQUENCE</scope>
    <source>
        <strain evidence="2">CtPyh10</strain>
    </source>
</reference>
<evidence type="ECO:0000313" key="2">
    <source>
        <dbReference type="EMBL" id="DAF56288.1"/>
    </source>
</evidence>
<feature type="region of interest" description="Disordered" evidence="1">
    <location>
        <begin position="35"/>
        <end position="97"/>
    </location>
</feature>
<proteinExistence type="predicted"/>
<dbReference type="EMBL" id="BK032711">
    <property type="protein sequence ID" value="DAF56288.1"/>
    <property type="molecule type" value="Genomic_DNA"/>
</dbReference>
<name>A0A8S5SZH9_9CAUD</name>